<dbReference type="Proteomes" id="UP000587942">
    <property type="component" value="Unassembled WGS sequence"/>
</dbReference>
<proteinExistence type="predicted"/>
<dbReference type="Pfam" id="PF02665">
    <property type="entry name" value="Nitrate_red_gam"/>
    <property type="match status" value="1"/>
</dbReference>
<gene>
    <name evidence="9" type="ORF">GWK17_09735</name>
</gene>
<evidence type="ECO:0000256" key="1">
    <source>
        <dbReference type="ARBA" id="ARBA00004651"/>
    </source>
</evidence>
<organism evidence="9 10">
    <name type="scientific">Mesobacillus selenatarsenatis</name>
    <dbReference type="NCBI Taxonomy" id="388741"/>
    <lineage>
        <taxon>Bacteria</taxon>
        <taxon>Bacillati</taxon>
        <taxon>Bacillota</taxon>
        <taxon>Bacilli</taxon>
        <taxon>Bacillales</taxon>
        <taxon>Bacillaceae</taxon>
        <taxon>Mesobacillus</taxon>
    </lineage>
</organism>
<dbReference type="SUPFAM" id="SSF103501">
    <property type="entry name" value="Respiratory nitrate reductase 1 gamma chain"/>
    <property type="match status" value="1"/>
</dbReference>
<evidence type="ECO:0000313" key="10">
    <source>
        <dbReference type="Proteomes" id="UP000587942"/>
    </source>
</evidence>
<reference evidence="9 10" key="1">
    <citation type="submission" date="2020-03" db="EMBL/GenBank/DDBJ databases">
        <authorList>
            <person name="Sun Q."/>
        </authorList>
    </citation>
    <scope>NUCLEOTIDE SEQUENCE [LARGE SCALE GENOMIC DNA]</scope>
    <source>
        <strain evidence="9 10">KACC 21451</strain>
    </source>
</reference>
<dbReference type="Gene3D" id="1.20.950.20">
    <property type="entry name" value="Transmembrane di-heme cytochromes, Chain C"/>
    <property type="match status" value="1"/>
</dbReference>
<dbReference type="GO" id="GO:0016491">
    <property type="term" value="F:oxidoreductase activity"/>
    <property type="evidence" value="ECO:0007669"/>
    <property type="project" value="UniProtKB-KW"/>
</dbReference>
<accession>A0A846TI63</accession>
<dbReference type="GO" id="GO:0005886">
    <property type="term" value="C:plasma membrane"/>
    <property type="evidence" value="ECO:0007669"/>
    <property type="project" value="UniProtKB-SubCell"/>
</dbReference>
<dbReference type="EMBL" id="JAAVUM010000005">
    <property type="protein sequence ID" value="NKE05744.1"/>
    <property type="molecule type" value="Genomic_DNA"/>
</dbReference>
<keyword evidence="6 7" id="KW-0472">Membrane</keyword>
<feature type="domain" description="NarG-like" evidence="8">
    <location>
        <begin position="54"/>
        <end position="138"/>
    </location>
</feature>
<sequence>MCEVRAMEMLHIFLWIVYPYSVVAIVAMGLVWQYDASREEGTRSKAGRLLLGIVKILMAASTATGIAIVLSSSIAYEPVLLLRWLISLAQLQPDMSLVMDVSILSKVHFIVVFLFLLSLAFTKEIYYLLKPHLYLKKIFLKLQFERRG</sequence>
<evidence type="ECO:0000256" key="4">
    <source>
        <dbReference type="ARBA" id="ARBA00022989"/>
    </source>
</evidence>
<comment type="caution">
    <text evidence="9">The sequence shown here is derived from an EMBL/GenBank/DDBJ whole genome shotgun (WGS) entry which is preliminary data.</text>
</comment>
<dbReference type="InterPro" id="IPR036197">
    <property type="entry name" value="NarG-like_sf"/>
</dbReference>
<keyword evidence="3 7" id="KW-0812">Transmembrane</keyword>
<name>A0A846TI63_9BACI</name>
<protein>
    <submittedName>
        <fullName evidence="9">Respiratory nitrate reductase subunit gamma</fullName>
    </submittedName>
</protein>
<evidence type="ECO:0000313" key="9">
    <source>
        <dbReference type="EMBL" id="NKE05744.1"/>
    </source>
</evidence>
<feature type="transmembrane region" description="Helical" evidence="7">
    <location>
        <begin position="12"/>
        <end position="32"/>
    </location>
</feature>
<evidence type="ECO:0000256" key="7">
    <source>
        <dbReference type="SAM" id="Phobius"/>
    </source>
</evidence>
<evidence type="ECO:0000256" key="5">
    <source>
        <dbReference type="ARBA" id="ARBA00023002"/>
    </source>
</evidence>
<evidence type="ECO:0000259" key="8">
    <source>
        <dbReference type="Pfam" id="PF02665"/>
    </source>
</evidence>
<evidence type="ECO:0000256" key="3">
    <source>
        <dbReference type="ARBA" id="ARBA00022692"/>
    </source>
</evidence>
<feature type="transmembrane region" description="Helical" evidence="7">
    <location>
        <begin position="107"/>
        <end position="129"/>
    </location>
</feature>
<comment type="subcellular location">
    <subcellularLocation>
        <location evidence="1">Cell membrane</location>
        <topology evidence="1">Multi-pass membrane protein</topology>
    </subcellularLocation>
</comment>
<evidence type="ECO:0000256" key="2">
    <source>
        <dbReference type="ARBA" id="ARBA00022475"/>
    </source>
</evidence>
<dbReference type="AlphaFoldDB" id="A0A846TI63"/>
<evidence type="ECO:0000256" key="6">
    <source>
        <dbReference type="ARBA" id="ARBA00023136"/>
    </source>
</evidence>
<dbReference type="InterPro" id="IPR023234">
    <property type="entry name" value="NarG-like_domain"/>
</dbReference>
<keyword evidence="2" id="KW-1003">Cell membrane</keyword>
<feature type="transmembrane region" description="Helical" evidence="7">
    <location>
        <begin position="53"/>
        <end position="76"/>
    </location>
</feature>
<keyword evidence="5" id="KW-0560">Oxidoreductase</keyword>
<keyword evidence="4 7" id="KW-1133">Transmembrane helix</keyword>